<dbReference type="PANTHER" id="PTHR12127">
    <property type="entry name" value="MUCOLIPIN"/>
    <property type="match status" value="1"/>
</dbReference>
<evidence type="ECO:0000256" key="10">
    <source>
        <dbReference type="ARBA" id="ARBA00023157"/>
    </source>
</evidence>
<dbReference type="InterPro" id="IPR039031">
    <property type="entry name" value="Mucolipin"/>
</dbReference>
<feature type="domain" description="Polycystin cation channel PKD1/PKD2" evidence="15">
    <location>
        <begin position="422"/>
        <end position="555"/>
    </location>
</feature>
<feature type="transmembrane region" description="Helical" evidence="14">
    <location>
        <begin position="108"/>
        <end position="128"/>
    </location>
</feature>
<sequence length="619" mass="71147">MSSTMSHKNSRNRSSLTRSSSVSKEPLLTNVEEESEDQVFSDSITSNIRYGFYSKSFRNPGDVTMGETHTETPYNRREFSRREILKAKLKYHFMNPWRKYKARKRKPWKLLIQIFKIIIVTVQVGLFGNDRFSVVQFAEENHQALQYLFLKDYNGEADNAAIVYTRDEVYSYLHYAHEQYYNIFDAVGSYDYESKDADGNPPHVVLCYRRFKNFTVGSKDNLLVFVPDTVSECQKLPKPIENKHYIKNDSFQFGMLLNLNLSFTLNAINLRGVKSWDKPACYSLKVTINFDNTKLDGQMPISLDMENSWLKCEDDSEIKTSDEEVGHLIAIAFLVFGVIVIVISTLSLILCLRSLYKSIHLAKEARLYFEEEQHNPLTLSETMELFNLWFIVIIVADLLTILGCTYKIAIEQRDGDYYDVCSVLFGLAVLLVWCGLLRFLQYFKQYNTLLVTIKAAGPSVLRFCVCSGVLFVGFTLCGWIVLGPYHPKFRDTTVTAECLYSLVNGDDMFNTYALVNPKNQAIWIYSKLYLYIFISLFIYVVLSLFIGIIGDTYERLKDMGQLPASRLQTFLEENHRETRQAGNATQSSANENNTAILVSSTTTNDSMYRRVSMESTGVE</sequence>
<accession>A0A6P8HIH5</accession>
<gene>
    <name evidence="18" type="primary">LOC116292967</name>
</gene>
<feature type="transmembrane region" description="Helical" evidence="14">
    <location>
        <begin position="388"/>
        <end position="410"/>
    </location>
</feature>
<feature type="transmembrane region" description="Helical" evidence="14">
    <location>
        <begin position="528"/>
        <end position="549"/>
    </location>
</feature>
<dbReference type="InterPro" id="IPR049134">
    <property type="entry name" value="MCLN_ECD"/>
</dbReference>
<dbReference type="Pfam" id="PF21381">
    <property type="entry name" value="MCLN_ECD"/>
    <property type="match status" value="1"/>
</dbReference>
<evidence type="ECO:0000256" key="3">
    <source>
        <dbReference type="ARBA" id="ARBA00022448"/>
    </source>
</evidence>
<name>A0A6P8HIH5_ACTTE</name>
<dbReference type="CDD" id="cd21050">
    <property type="entry name" value="ELD_TRPML"/>
    <property type="match status" value="1"/>
</dbReference>
<keyword evidence="4" id="KW-1003">Cell membrane</keyword>
<evidence type="ECO:0000256" key="7">
    <source>
        <dbReference type="ARBA" id="ARBA00022989"/>
    </source>
</evidence>
<keyword evidence="6" id="KW-0967">Endosome</keyword>
<keyword evidence="9 14" id="KW-0472">Membrane</keyword>
<keyword evidence="7 14" id="KW-1133">Transmembrane helix</keyword>
<dbReference type="InterPro" id="IPR013122">
    <property type="entry name" value="PKD1_2_channel"/>
</dbReference>
<evidence type="ECO:0000313" key="17">
    <source>
        <dbReference type="Proteomes" id="UP000515163"/>
    </source>
</evidence>
<dbReference type="GO" id="GO:0005886">
    <property type="term" value="C:plasma membrane"/>
    <property type="evidence" value="ECO:0007669"/>
    <property type="project" value="UniProtKB-SubCell"/>
</dbReference>
<feature type="compositionally biased region" description="Low complexity" evidence="13">
    <location>
        <begin position="12"/>
        <end position="23"/>
    </location>
</feature>
<keyword evidence="8" id="KW-0406">Ion transport</keyword>
<feature type="transmembrane region" description="Helical" evidence="14">
    <location>
        <begin position="460"/>
        <end position="482"/>
    </location>
</feature>
<dbReference type="InParanoid" id="A0A6P8HIH5"/>
<dbReference type="Pfam" id="PF08016">
    <property type="entry name" value="PKD_channel"/>
    <property type="match status" value="1"/>
</dbReference>
<evidence type="ECO:0000256" key="2">
    <source>
        <dbReference type="ARBA" id="ARBA00004651"/>
    </source>
</evidence>
<protein>
    <submittedName>
        <fullName evidence="18">Mucolipin-3-like isoform X1</fullName>
    </submittedName>
</protein>
<evidence type="ECO:0000313" key="18">
    <source>
        <dbReference type="RefSeq" id="XP_031556189.1"/>
    </source>
</evidence>
<dbReference type="GO" id="GO:0072345">
    <property type="term" value="F:NAADP-sensitive calcium-release channel activity"/>
    <property type="evidence" value="ECO:0007669"/>
    <property type="project" value="TreeGrafter"/>
</dbReference>
<reference evidence="18" key="1">
    <citation type="submission" date="2025-08" db="UniProtKB">
        <authorList>
            <consortium name="RefSeq"/>
        </authorList>
    </citation>
    <scope>IDENTIFICATION</scope>
    <source>
        <tissue evidence="18">Tentacle</tissue>
    </source>
</reference>
<comment type="catalytic activity">
    <reaction evidence="12">
        <text>Ca(2+)(in) = Ca(2+)(out)</text>
        <dbReference type="Rhea" id="RHEA:29671"/>
        <dbReference type="ChEBI" id="CHEBI:29108"/>
    </reaction>
</comment>
<dbReference type="GeneID" id="116292967"/>
<keyword evidence="11" id="KW-0407">Ion channel</keyword>
<evidence type="ECO:0000256" key="13">
    <source>
        <dbReference type="SAM" id="MobiDB-lite"/>
    </source>
</evidence>
<comment type="subcellular location">
    <subcellularLocation>
        <location evidence="2">Cell membrane</location>
        <topology evidence="2">Multi-pass membrane protein</topology>
    </subcellularLocation>
    <subcellularLocation>
        <location evidence="1">Endosome membrane</location>
        <topology evidence="1">Multi-pass membrane protein</topology>
    </subcellularLocation>
</comment>
<dbReference type="RefSeq" id="XP_031556189.1">
    <property type="nucleotide sequence ID" value="XM_031700329.1"/>
</dbReference>
<dbReference type="FunCoup" id="A0A6P8HIH5">
    <property type="interactions" value="2628"/>
</dbReference>
<keyword evidence="3" id="KW-0813">Transport</keyword>
<dbReference type="KEGG" id="aten:116292967"/>
<organism evidence="17 18">
    <name type="scientific">Actinia tenebrosa</name>
    <name type="common">Australian red waratah sea anemone</name>
    <dbReference type="NCBI Taxonomy" id="6105"/>
    <lineage>
        <taxon>Eukaryota</taxon>
        <taxon>Metazoa</taxon>
        <taxon>Cnidaria</taxon>
        <taxon>Anthozoa</taxon>
        <taxon>Hexacorallia</taxon>
        <taxon>Actiniaria</taxon>
        <taxon>Actiniidae</taxon>
        <taxon>Actinia</taxon>
    </lineage>
</organism>
<dbReference type="PANTHER" id="PTHR12127:SF7">
    <property type="entry name" value="SD02261P"/>
    <property type="match status" value="1"/>
</dbReference>
<dbReference type="GO" id="GO:0005765">
    <property type="term" value="C:lysosomal membrane"/>
    <property type="evidence" value="ECO:0007669"/>
    <property type="project" value="TreeGrafter"/>
</dbReference>
<evidence type="ECO:0000259" key="16">
    <source>
        <dbReference type="Pfam" id="PF21381"/>
    </source>
</evidence>
<keyword evidence="5 14" id="KW-0812">Transmembrane</keyword>
<proteinExistence type="predicted"/>
<dbReference type="AlphaFoldDB" id="A0A6P8HIH5"/>
<feature type="domain" description="Mucolipin extracytosolic" evidence="16">
    <location>
        <begin position="134"/>
        <end position="312"/>
    </location>
</feature>
<evidence type="ECO:0000256" key="5">
    <source>
        <dbReference type="ARBA" id="ARBA00022692"/>
    </source>
</evidence>
<evidence type="ECO:0000256" key="9">
    <source>
        <dbReference type="ARBA" id="ARBA00023136"/>
    </source>
</evidence>
<feature type="transmembrane region" description="Helical" evidence="14">
    <location>
        <begin position="422"/>
        <end position="440"/>
    </location>
</feature>
<evidence type="ECO:0000256" key="6">
    <source>
        <dbReference type="ARBA" id="ARBA00022753"/>
    </source>
</evidence>
<dbReference type="Proteomes" id="UP000515163">
    <property type="component" value="Unplaced"/>
</dbReference>
<evidence type="ECO:0000256" key="8">
    <source>
        <dbReference type="ARBA" id="ARBA00023065"/>
    </source>
</evidence>
<evidence type="ECO:0000256" key="12">
    <source>
        <dbReference type="ARBA" id="ARBA00036634"/>
    </source>
</evidence>
<keyword evidence="17" id="KW-1185">Reference proteome</keyword>
<evidence type="ECO:0000256" key="11">
    <source>
        <dbReference type="ARBA" id="ARBA00023303"/>
    </source>
</evidence>
<dbReference type="GO" id="GO:0010008">
    <property type="term" value="C:endosome membrane"/>
    <property type="evidence" value="ECO:0007669"/>
    <property type="project" value="UniProtKB-SubCell"/>
</dbReference>
<evidence type="ECO:0000256" key="1">
    <source>
        <dbReference type="ARBA" id="ARBA00004337"/>
    </source>
</evidence>
<evidence type="ECO:0000256" key="14">
    <source>
        <dbReference type="SAM" id="Phobius"/>
    </source>
</evidence>
<feature type="transmembrane region" description="Helical" evidence="14">
    <location>
        <begin position="328"/>
        <end position="352"/>
    </location>
</feature>
<dbReference type="OrthoDB" id="263481at2759"/>
<keyword evidence="10" id="KW-1015">Disulfide bond</keyword>
<evidence type="ECO:0000256" key="4">
    <source>
        <dbReference type="ARBA" id="ARBA00022475"/>
    </source>
</evidence>
<feature type="region of interest" description="Disordered" evidence="13">
    <location>
        <begin position="1"/>
        <end position="34"/>
    </location>
</feature>
<dbReference type="Gene3D" id="1.10.287.70">
    <property type="match status" value="1"/>
</dbReference>
<evidence type="ECO:0000259" key="15">
    <source>
        <dbReference type="Pfam" id="PF08016"/>
    </source>
</evidence>